<evidence type="ECO:0000256" key="2">
    <source>
        <dbReference type="ARBA" id="ARBA00022827"/>
    </source>
</evidence>
<dbReference type="RefSeq" id="WP_302050087.1">
    <property type="nucleotide sequence ID" value="NZ_JAMJEV010000027.1"/>
</dbReference>
<feature type="domain" description="FAD/NAD(P)-binding" evidence="6">
    <location>
        <begin position="4"/>
        <end position="290"/>
    </location>
</feature>
<evidence type="ECO:0000256" key="1">
    <source>
        <dbReference type="ARBA" id="ARBA00022630"/>
    </source>
</evidence>
<evidence type="ECO:0000313" key="7">
    <source>
        <dbReference type="EMBL" id="MDO0825531.1"/>
    </source>
</evidence>
<protein>
    <submittedName>
        <fullName evidence="7">FAD-dependent oxidoreductase</fullName>
    </submittedName>
</protein>
<evidence type="ECO:0000256" key="4">
    <source>
        <dbReference type="ARBA" id="ARBA00023157"/>
    </source>
</evidence>
<keyword evidence="1" id="KW-0285">Flavoprotein</keyword>
<evidence type="ECO:0000313" key="8">
    <source>
        <dbReference type="Proteomes" id="UP001176021"/>
    </source>
</evidence>
<dbReference type="InterPro" id="IPR036188">
    <property type="entry name" value="FAD/NAD-bd_sf"/>
</dbReference>
<accession>A0ABT8QW28</accession>
<evidence type="ECO:0000256" key="3">
    <source>
        <dbReference type="ARBA" id="ARBA00023002"/>
    </source>
</evidence>
<keyword evidence="5" id="KW-0676">Redox-active center</keyword>
<dbReference type="Proteomes" id="UP001176021">
    <property type="component" value="Unassembled WGS sequence"/>
</dbReference>
<dbReference type="SUPFAM" id="SSF51905">
    <property type="entry name" value="FAD/NAD(P)-binding domain"/>
    <property type="match status" value="1"/>
</dbReference>
<dbReference type="Gene3D" id="3.50.50.60">
    <property type="entry name" value="FAD/NAD(P)-binding domain"/>
    <property type="match status" value="2"/>
</dbReference>
<organism evidence="7 8">
    <name type="scientific">Desulfosporosinus nitroreducens</name>
    <dbReference type="NCBI Taxonomy" id="2018668"/>
    <lineage>
        <taxon>Bacteria</taxon>
        <taxon>Bacillati</taxon>
        <taxon>Bacillota</taxon>
        <taxon>Clostridia</taxon>
        <taxon>Eubacteriales</taxon>
        <taxon>Desulfitobacteriaceae</taxon>
        <taxon>Desulfosporosinus</taxon>
    </lineage>
</organism>
<dbReference type="PRINTS" id="PR00469">
    <property type="entry name" value="PNDRDTASEII"/>
</dbReference>
<keyword evidence="4" id="KW-1015">Disulfide bond</keyword>
<sequence>MGQYDVAIIGAGPAGMTAAIYAARANLKVLLLDKLAPGGQVVNTYEIQNYTGMGTINGAELAIKMFEHTQELEVDFDYGTVNAIQSKGNMKKLICEEGQSIEAMAVIIATGTKPRMLGVPGELNFAGATISWCAICDGPHYRNKKVIVIGGGNSAVEEAIYLASLAEEVTVVTLFNLTADLIACDKLRALPNVKVYEYYDILEFLGTDKFAGLRAKSTKTGEELTVQGDGAFEYIGLKPTAEAFNELGILNQYGYIETDAFMATKVPGIYGAGDITSKYLRQVITACSDGAIAAQSVAKYIEKQSRGGD</sequence>
<dbReference type="Pfam" id="PF07992">
    <property type="entry name" value="Pyr_redox_2"/>
    <property type="match status" value="1"/>
</dbReference>
<name>A0ABT8QW28_9FIRM</name>
<reference evidence="7" key="1">
    <citation type="submission" date="2022-05" db="EMBL/GenBank/DDBJ databases">
        <title>Expanded diversity of anoxic marine methylotrophy in a Black Sea sulfate reducing microorganism.</title>
        <authorList>
            <person name="Fischer P.Q."/>
            <person name="Stams A.J.M."/>
            <person name="Villanueva L."/>
            <person name="Sousa D.Z."/>
        </authorList>
    </citation>
    <scope>NUCLEOTIDE SEQUENCE</scope>
    <source>
        <strain evidence="7">P130</strain>
    </source>
</reference>
<keyword evidence="2" id="KW-0274">FAD</keyword>
<dbReference type="PANTHER" id="PTHR48105">
    <property type="entry name" value="THIOREDOXIN REDUCTASE 1-RELATED-RELATED"/>
    <property type="match status" value="1"/>
</dbReference>
<keyword evidence="8" id="KW-1185">Reference proteome</keyword>
<evidence type="ECO:0000256" key="5">
    <source>
        <dbReference type="ARBA" id="ARBA00023284"/>
    </source>
</evidence>
<dbReference type="InterPro" id="IPR023753">
    <property type="entry name" value="FAD/NAD-binding_dom"/>
</dbReference>
<dbReference type="PROSITE" id="PS00573">
    <property type="entry name" value="PYRIDINE_REDOX_2"/>
    <property type="match status" value="1"/>
</dbReference>
<evidence type="ECO:0000259" key="6">
    <source>
        <dbReference type="Pfam" id="PF07992"/>
    </source>
</evidence>
<proteinExistence type="predicted"/>
<comment type="caution">
    <text evidence="7">The sequence shown here is derived from an EMBL/GenBank/DDBJ whole genome shotgun (WGS) entry which is preliminary data.</text>
</comment>
<dbReference type="EMBL" id="JAMJEV010000027">
    <property type="protein sequence ID" value="MDO0825531.1"/>
    <property type="molecule type" value="Genomic_DNA"/>
</dbReference>
<keyword evidence="3" id="KW-0560">Oxidoreductase</keyword>
<gene>
    <name evidence="7" type="ORF">M8H41_22205</name>
</gene>
<dbReference type="InterPro" id="IPR008255">
    <property type="entry name" value="Pyr_nucl-diS_OxRdtase_2_AS"/>
</dbReference>
<dbReference type="PRINTS" id="PR00368">
    <property type="entry name" value="FADPNR"/>
</dbReference>
<dbReference type="InterPro" id="IPR050097">
    <property type="entry name" value="Ferredoxin-NADP_redctase_2"/>
</dbReference>